<organism evidence="2 3">
    <name type="scientific">Sphaerospermopsis reniformis</name>
    <dbReference type="NCBI Taxonomy" id="531300"/>
    <lineage>
        <taxon>Bacteria</taxon>
        <taxon>Bacillati</taxon>
        <taxon>Cyanobacteriota</taxon>
        <taxon>Cyanophyceae</taxon>
        <taxon>Nostocales</taxon>
        <taxon>Aphanizomenonaceae</taxon>
        <taxon>Sphaerospermopsis</taxon>
    </lineage>
</organism>
<evidence type="ECO:0000313" key="3">
    <source>
        <dbReference type="Proteomes" id="UP000300142"/>
    </source>
</evidence>
<name>A0A480A5M6_9CYAN</name>
<evidence type="ECO:0000259" key="1">
    <source>
        <dbReference type="Pfam" id="PF08241"/>
    </source>
</evidence>
<dbReference type="GO" id="GO:0032259">
    <property type="term" value="P:methylation"/>
    <property type="evidence" value="ECO:0007669"/>
    <property type="project" value="UniProtKB-KW"/>
</dbReference>
<dbReference type="SUPFAM" id="SSF53335">
    <property type="entry name" value="S-adenosyl-L-methionine-dependent methyltransferases"/>
    <property type="match status" value="1"/>
</dbReference>
<keyword evidence="2" id="KW-0808">Transferase</keyword>
<dbReference type="Pfam" id="PF08241">
    <property type="entry name" value="Methyltransf_11"/>
    <property type="match status" value="1"/>
</dbReference>
<accession>A0A480A5M6</accession>
<dbReference type="InterPro" id="IPR013216">
    <property type="entry name" value="Methyltransf_11"/>
</dbReference>
<reference evidence="3" key="1">
    <citation type="submission" date="2019-02" db="EMBL/GenBank/DDBJ databases">
        <title>Draft genome sequence of Sphaerospermopsis reniformis NIES-1949.</title>
        <authorList>
            <person name="Yamaguchi H."/>
            <person name="Suzuki S."/>
            <person name="Kawachi M."/>
        </authorList>
    </citation>
    <scope>NUCLEOTIDE SEQUENCE [LARGE SCALE GENOMIC DNA]</scope>
    <source>
        <strain evidence="3">NIES-1949</strain>
    </source>
</reference>
<dbReference type="Gene3D" id="3.40.50.150">
    <property type="entry name" value="Vaccinia Virus protein VP39"/>
    <property type="match status" value="1"/>
</dbReference>
<proteinExistence type="predicted"/>
<dbReference type="PANTHER" id="PTHR43861">
    <property type="entry name" value="TRANS-ACONITATE 2-METHYLTRANSFERASE-RELATED"/>
    <property type="match status" value="1"/>
</dbReference>
<dbReference type="AlphaFoldDB" id="A0A480A5M6"/>
<keyword evidence="2" id="KW-0489">Methyltransferase</keyword>
<evidence type="ECO:0000313" key="2">
    <source>
        <dbReference type="EMBL" id="GCL38551.1"/>
    </source>
</evidence>
<dbReference type="InterPro" id="IPR029063">
    <property type="entry name" value="SAM-dependent_MTases_sf"/>
</dbReference>
<dbReference type="Proteomes" id="UP000300142">
    <property type="component" value="Unassembled WGS sequence"/>
</dbReference>
<feature type="domain" description="Methyltransferase type 11" evidence="1">
    <location>
        <begin position="61"/>
        <end position="152"/>
    </location>
</feature>
<keyword evidence="3" id="KW-1185">Reference proteome</keyword>
<sequence>MMNISKKDKNYQEAIEANIAVHSAMVEKYNFVEPHFRPESVARVEHIIQSIVAQHKVRKVVDLGCGTGFMINILKKYVEEIIGVDITQPMLDKVEKTGTAKISLINEDTGSVQLENNYYDMATAYSFLDHLYDMSPTFLNTYRFLRQGGIFYADLSPNAYFWDQIKQLDSTKTYDPIILREIKAINQKSQEIEQQFGIEKGLFVKAEFQKHIKGGLREEDIKQQLLDVGFQKVDFLYHWYLGQAQLINDNSIDKNQRLEYASIMSDYLIKGLPITRHVFKYVGFIAIK</sequence>
<comment type="caution">
    <text evidence="2">The sequence shown here is derived from an EMBL/GenBank/DDBJ whole genome shotgun (WGS) entry which is preliminary data.</text>
</comment>
<dbReference type="GO" id="GO:0008757">
    <property type="term" value="F:S-adenosylmethionine-dependent methyltransferase activity"/>
    <property type="evidence" value="ECO:0007669"/>
    <property type="project" value="InterPro"/>
</dbReference>
<protein>
    <submittedName>
        <fullName evidence="2">Methyltransferase type 11</fullName>
    </submittedName>
</protein>
<gene>
    <name evidence="2" type="ORF">SR1949_36680</name>
</gene>
<dbReference type="EMBL" id="BJCE01000151">
    <property type="protein sequence ID" value="GCL38551.1"/>
    <property type="molecule type" value="Genomic_DNA"/>
</dbReference>
<dbReference type="PANTHER" id="PTHR43861:SF1">
    <property type="entry name" value="TRANS-ACONITATE 2-METHYLTRANSFERASE"/>
    <property type="match status" value="1"/>
</dbReference>
<dbReference type="CDD" id="cd02440">
    <property type="entry name" value="AdoMet_MTases"/>
    <property type="match status" value="1"/>
</dbReference>